<dbReference type="AlphaFoldDB" id="A0A9W6XR11"/>
<feature type="region of interest" description="Disordered" evidence="1">
    <location>
        <begin position="1"/>
        <end position="25"/>
    </location>
</feature>
<feature type="compositionally biased region" description="Basic and acidic residues" evidence="1">
    <location>
        <begin position="13"/>
        <end position="25"/>
    </location>
</feature>
<comment type="caution">
    <text evidence="2">The sequence shown here is derived from an EMBL/GenBank/DDBJ whole genome shotgun (WGS) entry which is preliminary data.</text>
</comment>
<sequence>MMEVDAVWGSRGDGQHERGPSRREVDRLSLLKGAEDEEWHNGQQTHVESTLKNDIRRAERVRDSKSVTILPRTAQSRTTQVQRRSRERRATGLTSNRGVLAVEEAYESLDECVQLRESRATGLTSSRGVLAVDEAYETSG</sequence>
<organism evidence="2 3">
    <name type="scientific">Phytophthora fragariaefolia</name>
    <dbReference type="NCBI Taxonomy" id="1490495"/>
    <lineage>
        <taxon>Eukaryota</taxon>
        <taxon>Sar</taxon>
        <taxon>Stramenopiles</taxon>
        <taxon>Oomycota</taxon>
        <taxon>Peronosporomycetes</taxon>
        <taxon>Peronosporales</taxon>
        <taxon>Peronosporaceae</taxon>
        <taxon>Phytophthora</taxon>
    </lineage>
</organism>
<dbReference type="Proteomes" id="UP001165121">
    <property type="component" value="Unassembled WGS sequence"/>
</dbReference>
<gene>
    <name evidence="2" type="ORF">Pfra01_001461400</name>
</gene>
<dbReference type="EMBL" id="BSXT01001527">
    <property type="protein sequence ID" value="GMF43334.1"/>
    <property type="molecule type" value="Genomic_DNA"/>
</dbReference>
<name>A0A9W6XR11_9STRA</name>
<evidence type="ECO:0000313" key="2">
    <source>
        <dbReference type="EMBL" id="GMF43334.1"/>
    </source>
</evidence>
<feature type="region of interest" description="Disordered" evidence="1">
    <location>
        <begin position="34"/>
        <end position="53"/>
    </location>
</feature>
<proteinExistence type="predicted"/>
<protein>
    <submittedName>
        <fullName evidence="2">Unnamed protein product</fullName>
    </submittedName>
</protein>
<feature type="compositionally biased region" description="Low complexity" evidence="1">
    <location>
        <begin position="72"/>
        <end position="82"/>
    </location>
</feature>
<evidence type="ECO:0000313" key="3">
    <source>
        <dbReference type="Proteomes" id="UP001165121"/>
    </source>
</evidence>
<feature type="region of interest" description="Disordered" evidence="1">
    <location>
        <begin position="65"/>
        <end position="93"/>
    </location>
</feature>
<accession>A0A9W6XR11</accession>
<evidence type="ECO:0000256" key="1">
    <source>
        <dbReference type="SAM" id="MobiDB-lite"/>
    </source>
</evidence>
<keyword evidence="3" id="KW-1185">Reference proteome</keyword>
<reference evidence="2" key="1">
    <citation type="submission" date="2023-04" db="EMBL/GenBank/DDBJ databases">
        <title>Phytophthora fragariaefolia NBRC 109709.</title>
        <authorList>
            <person name="Ichikawa N."/>
            <person name="Sato H."/>
            <person name="Tonouchi N."/>
        </authorList>
    </citation>
    <scope>NUCLEOTIDE SEQUENCE</scope>
    <source>
        <strain evidence="2">NBRC 109709</strain>
    </source>
</reference>